<organism evidence="1 2">
    <name type="scientific">Rhodococcus wratislaviensis NBRC 100605</name>
    <dbReference type="NCBI Taxonomy" id="1219028"/>
    <lineage>
        <taxon>Bacteria</taxon>
        <taxon>Bacillati</taxon>
        <taxon>Actinomycetota</taxon>
        <taxon>Actinomycetes</taxon>
        <taxon>Mycobacteriales</taxon>
        <taxon>Nocardiaceae</taxon>
        <taxon>Rhodococcus</taxon>
    </lineage>
</organism>
<evidence type="ECO:0000313" key="2">
    <source>
        <dbReference type="Proteomes" id="UP000019491"/>
    </source>
</evidence>
<evidence type="ECO:0008006" key="3">
    <source>
        <dbReference type="Google" id="ProtNLM"/>
    </source>
</evidence>
<dbReference type="RefSeq" id="WP_156046600.1">
    <property type="nucleotide sequence ID" value="NZ_BAWF01000022.1"/>
</dbReference>
<evidence type="ECO:0000313" key="1">
    <source>
        <dbReference type="EMBL" id="GAF45541.1"/>
    </source>
</evidence>
<accession>X0Q4V4</accession>
<dbReference type="InterPro" id="IPR011008">
    <property type="entry name" value="Dimeric_a/b-barrel"/>
</dbReference>
<dbReference type="Proteomes" id="UP000019491">
    <property type="component" value="Unassembled WGS sequence"/>
</dbReference>
<reference evidence="1 2" key="1">
    <citation type="submission" date="2014-02" db="EMBL/GenBank/DDBJ databases">
        <title>Whole genome shotgun sequence of Rhodococcus wratislaviensis NBRC 100605.</title>
        <authorList>
            <person name="Hosoyama A."/>
            <person name="Tsuchikane K."/>
            <person name="Yoshida I."/>
            <person name="Ohji S."/>
            <person name="Ichikawa N."/>
            <person name="Yamazoe A."/>
            <person name="Fujita N."/>
        </authorList>
    </citation>
    <scope>NUCLEOTIDE SEQUENCE [LARGE SCALE GENOMIC DNA]</scope>
    <source>
        <strain evidence="1 2">NBRC 100605</strain>
    </source>
</reference>
<dbReference type="AlphaFoldDB" id="X0Q4V4"/>
<proteinExistence type="predicted"/>
<keyword evidence="2" id="KW-1185">Reference proteome</keyword>
<dbReference type="OrthoDB" id="3481501at2"/>
<comment type="caution">
    <text evidence="1">The sequence shown here is derived from an EMBL/GenBank/DDBJ whole genome shotgun (WGS) entry which is preliminary data.</text>
</comment>
<gene>
    <name evidence="1" type="ORF">RW1_022_01210</name>
</gene>
<dbReference type="SUPFAM" id="SSF54909">
    <property type="entry name" value="Dimeric alpha+beta barrel"/>
    <property type="match status" value="1"/>
</dbReference>
<name>X0Q4V4_RHOWR</name>
<protein>
    <recommendedName>
        <fullName evidence="3">EthD domain-containing protein</fullName>
    </recommendedName>
</protein>
<sequence>MTAIRNTLVVFSNAVDGQADELTAWYDDVHLPEIVELEGFTRATRMQLEPVDAGGKAPWQFMVIYEVAGGRLEEAKAALARMRAERKVPISPSLAPGSRGYWYSVQAIHES</sequence>
<dbReference type="EMBL" id="BAWF01000022">
    <property type="protein sequence ID" value="GAF45541.1"/>
    <property type="molecule type" value="Genomic_DNA"/>
</dbReference>